<feature type="compositionally biased region" description="Polar residues" evidence="5">
    <location>
        <begin position="42"/>
        <end position="60"/>
    </location>
</feature>
<keyword evidence="2" id="KW-0853">WD repeat</keyword>
<protein>
    <recommendedName>
        <fullName evidence="8">Cytoplasmic dynein 1 intermediate chain, DH IC</fullName>
    </recommendedName>
</protein>
<feature type="region of interest" description="Disordered" evidence="5">
    <location>
        <begin position="167"/>
        <end position="187"/>
    </location>
</feature>
<keyword evidence="3" id="KW-0677">Repeat</keyword>
<accession>A0A8J2LTE4</accession>
<name>A0A8J2LTE4_9HEXA</name>
<dbReference type="GO" id="GO:0005868">
    <property type="term" value="C:cytoplasmic dynein complex"/>
    <property type="evidence" value="ECO:0007669"/>
    <property type="project" value="InterPro"/>
</dbReference>
<dbReference type="GO" id="GO:0045504">
    <property type="term" value="F:dynein heavy chain binding"/>
    <property type="evidence" value="ECO:0007669"/>
    <property type="project" value="TreeGrafter"/>
</dbReference>
<dbReference type="GO" id="GO:0045503">
    <property type="term" value="F:dynein light chain binding"/>
    <property type="evidence" value="ECO:0007669"/>
    <property type="project" value="TreeGrafter"/>
</dbReference>
<keyword evidence="7" id="KW-1185">Reference proteome</keyword>
<dbReference type="AlphaFoldDB" id="A0A8J2LTE4"/>
<dbReference type="InterPro" id="IPR050687">
    <property type="entry name" value="Dynein_IC"/>
</dbReference>
<dbReference type="SMART" id="SM00320">
    <property type="entry name" value="WD40"/>
    <property type="match status" value="6"/>
</dbReference>
<keyword evidence="4" id="KW-0206">Cytoskeleton</keyword>
<sequence length="617" mass="68436">MPSEKRKNGRRKKKKLKERMAVAPLSDGLSSLQSGSGDASITPESSLQGSSGPKSTIDSGQKSEDFQKKRSKLTVTQVTQTNIPALEKVSYSKETQTAQSGPDHRDSHAFDYYDEYNLNPALEWDDEFAAEDEESSLSMDHRLPKLPPGILPHGMPQVTDVQPALTAADSAKQQEEQKAAKPKDLSEEEKQMIIMSSGFQRFMDKTARVMERALSERYVDIFYDYAKPADADEGGEEKSATKMTLNRVFYDEKWSKNRCVTCMDWSAQYPELLVASYSNNEDAPHDPDGVCLIWNTKFMKTTPEYVFHCQSPVTSTCFANIHPNLVLGGTYSGSIVLWDNRVEKKTPVQRSPLTTSAHTHPVYCLKVVGTQNSHNVISVSTDGKLCSWSLDMLAQPQETLDLQHRQGKSVAATCLTFPQGSVNNFVIGSEEGTVYSACRHGTKTGILEAFEAHHAPVTGINSHNVPGPIDFSHLYLTSSFDWSVKLWSLKEPRPIYSFDVTGDYVYDVAWSPINPAVFATVDGGGKLDLWNLNNDTEMPTASVTVDSPVPVSLNQVSWTQSGLHVTCGDDLGKIWVYDVGEQLATPRQDDWTRFAKTIAELKENQAGDDLDHLSIGR</sequence>
<evidence type="ECO:0000256" key="3">
    <source>
        <dbReference type="ARBA" id="ARBA00022737"/>
    </source>
</evidence>
<gene>
    <name evidence="6" type="ORF">AFUS01_LOCUS46971</name>
</gene>
<evidence type="ECO:0000256" key="5">
    <source>
        <dbReference type="SAM" id="MobiDB-lite"/>
    </source>
</evidence>
<evidence type="ECO:0000313" key="6">
    <source>
        <dbReference type="EMBL" id="CAG7837940.1"/>
    </source>
</evidence>
<evidence type="ECO:0000256" key="1">
    <source>
        <dbReference type="ARBA" id="ARBA00022490"/>
    </source>
</evidence>
<evidence type="ECO:0000256" key="4">
    <source>
        <dbReference type="ARBA" id="ARBA00023212"/>
    </source>
</evidence>
<dbReference type="PANTHER" id="PTHR12442:SF22">
    <property type="entry name" value="CYTOPLASMIC DYNEIN 1 INTERMEDIATE CHAIN-RELATED"/>
    <property type="match status" value="1"/>
</dbReference>
<dbReference type="InterPro" id="IPR001680">
    <property type="entry name" value="WD40_rpt"/>
</dbReference>
<dbReference type="OrthoDB" id="4189at2759"/>
<reference evidence="6" key="1">
    <citation type="submission" date="2021-06" db="EMBL/GenBank/DDBJ databases">
        <authorList>
            <person name="Hodson N. C."/>
            <person name="Mongue J. A."/>
            <person name="Jaron S. K."/>
        </authorList>
    </citation>
    <scope>NUCLEOTIDE SEQUENCE</scope>
</reference>
<dbReference type="Proteomes" id="UP000708208">
    <property type="component" value="Unassembled WGS sequence"/>
</dbReference>
<dbReference type="GO" id="GO:0010970">
    <property type="term" value="P:transport along microtubule"/>
    <property type="evidence" value="ECO:0007669"/>
    <property type="project" value="TreeGrafter"/>
</dbReference>
<evidence type="ECO:0000256" key="2">
    <source>
        <dbReference type="ARBA" id="ARBA00022574"/>
    </source>
</evidence>
<comment type="caution">
    <text evidence="6">The sequence shown here is derived from an EMBL/GenBank/DDBJ whole genome shotgun (WGS) entry which is preliminary data.</text>
</comment>
<dbReference type="Pfam" id="PF11540">
    <property type="entry name" value="Dynein_IC2"/>
    <property type="match status" value="1"/>
</dbReference>
<proteinExistence type="predicted"/>
<dbReference type="FunFam" id="2.130.10.10:FF:000781">
    <property type="entry name" value="Cytoplasmic dynein intermediate chain"/>
    <property type="match status" value="1"/>
</dbReference>
<organism evidence="6 7">
    <name type="scientific">Allacma fusca</name>
    <dbReference type="NCBI Taxonomy" id="39272"/>
    <lineage>
        <taxon>Eukaryota</taxon>
        <taxon>Metazoa</taxon>
        <taxon>Ecdysozoa</taxon>
        <taxon>Arthropoda</taxon>
        <taxon>Hexapoda</taxon>
        <taxon>Collembola</taxon>
        <taxon>Symphypleona</taxon>
        <taxon>Sminthuridae</taxon>
        <taxon>Allacma</taxon>
    </lineage>
</organism>
<dbReference type="InterPro" id="IPR025956">
    <property type="entry name" value="DYNC1I1/DYNC1I2"/>
</dbReference>
<evidence type="ECO:0008006" key="8">
    <source>
        <dbReference type="Google" id="ProtNLM"/>
    </source>
</evidence>
<feature type="compositionally biased region" description="Low complexity" evidence="5">
    <location>
        <begin position="25"/>
        <end position="40"/>
    </location>
</feature>
<dbReference type="EMBL" id="CAJVCH010571599">
    <property type="protein sequence ID" value="CAG7837940.1"/>
    <property type="molecule type" value="Genomic_DNA"/>
</dbReference>
<feature type="compositionally biased region" description="Basic residues" evidence="5">
    <location>
        <begin position="7"/>
        <end position="17"/>
    </location>
</feature>
<evidence type="ECO:0000313" key="7">
    <source>
        <dbReference type="Proteomes" id="UP000708208"/>
    </source>
</evidence>
<keyword evidence="1" id="KW-0963">Cytoplasm</keyword>
<dbReference type="PANTHER" id="PTHR12442">
    <property type="entry name" value="DYNEIN INTERMEDIATE CHAIN"/>
    <property type="match status" value="1"/>
</dbReference>
<feature type="compositionally biased region" description="Basic and acidic residues" evidence="5">
    <location>
        <begin position="172"/>
        <end position="187"/>
    </location>
</feature>
<feature type="region of interest" description="Disordered" evidence="5">
    <location>
        <begin position="1"/>
        <end position="109"/>
    </location>
</feature>
<feature type="compositionally biased region" description="Polar residues" evidence="5">
    <location>
        <begin position="73"/>
        <end position="83"/>
    </location>
</feature>